<dbReference type="Pfam" id="PF05729">
    <property type="entry name" value="NACHT"/>
    <property type="match status" value="1"/>
</dbReference>
<keyword evidence="3" id="KW-1185">Reference proteome</keyword>
<dbReference type="PANTHER" id="PTHR46844">
    <property type="entry name" value="SLR5058 PROTEIN"/>
    <property type="match status" value="1"/>
</dbReference>
<organism evidence="2 3">
    <name type="scientific">Streptomyces solincola</name>
    <dbReference type="NCBI Taxonomy" id="2100817"/>
    <lineage>
        <taxon>Bacteria</taxon>
        <taxon>Bacillati</taxon>
        <taxon>Actinomycetota</taxon>
        <taxon>Actinomycetes</taxon>
        <taxon>Kitasatosporales</taxon>
        <taxon>Streptomycetaceae</taxon>
        <taxon>Streptomyces</taxon>
    </lineage>
</organism>
<comment type="caution">
    <text evidence="2">The sequence shown here is derived from an EMBL/GenBank/DDBJ whole genome shotgun (WGS) entry which is preliminary data.</text>
</comment>
<evidence type="ECO:0000313" key="2">
    <source>
        <dbReference type="EMBL" id="PRH80453.1"/>
    </source>
</evidence>
<dbReference type="Gene3D" id="3.40.50.300">
    <property type="entry name" value="P-loop containing nucleotide triphosphate hydrolases"/>
    <property type="match status" value="1"/>
</dbReference>
<dbReference type="OrthoDB" id="135105at2"/>
<dbReference type="PANTHER" id="PTHR46844:SF1">
    <property type="entry name" value="SLR5058 PROTEIN"/>
    <property type="match status" value="1"/>
</dbReference>
<protein>
    <submittedName>
        <fullName evidence="2">Signal transduction protein with Nacht domain protein</fullName>
    </submittedName>
</protein>
<dbReference type="PROSITE" id="PS50837">
    <property type="entry name" value="NACHT"/>
    <property type="match status" value="1"/>
</dbReference>
<dbReference type="SUPFAM" id="SSF52540">
    <property type="entry name" value="P-loop containing nucleoside triphosphate hydrolases"/>
    <property type="match status" value="1"/>
</dbReference>
<dbReference type="Gene3D" id="1.25.10.10">
    <property type="entry name" value="Leucine-rich Repeat Variant"/>
    <property type="match status" value="2"/>
</dbReference>
<dbReference type="SUPFAM" id="SSF48371">
    <property type="entry name" value="ARM repeat"/>
    <property type="match status" value="1"/>
</dbReference>
<dbReference type="InterPro" id="IPR007111">
    <property type="entry name" value="NACHT_NTPase"/>
</dbReference>
<dbReference type="RefSeq" id="WP_105867469.1">
    <property type="nucleotide sequence ID" value="NZ_PVLV01000054.1"/>
</dbReference>
<dbReference type="InterPro" id="IPR016024">
    <property type="entry name" value="ARM-type_fold"/>
</dbReference>
<name>A0A2S9Q1G3_9ACTN</name>
<accession>A0A2S9Q1G3</accession>
<reference evidence="2 3" key="1">
    <citation type="submission" date="2018-03" db="EMBL/GenBank/DDBJ databases">
        <title>Novel Streptomyces sp. from soil.</title>
        <authorList>
            <person name="Tan G.Y.A."/>
            <person name="Lee Z.Y."/>
        </authorList>
    </citation>
    <scope>NUCLEOTIDE SEQUENCE [LARGE SCALE GENOMIC DNA]</scope>
    <source>
        <strain evidence="2 3">ST5x</strain>
    </source>
</reference>
<gene>
    <name evidence="2" type="ORF">C6N75_04155</name>
</gene>
<dbReference type="InterPro" id="IPR027417">
    <property type="entry name" value="P-loop_NTPase"/>
</dbReference>
<proteinExistence type="predicted"/>
<dbReference type="EMBL" id="PVLV01000054">
    <property type="protein sequence ID" value="PRH80453.1"/>
    <property type="molecule type" value="Genomic_DNA"/>
</dbReference>
<evidence type="ECO:0000259" key="1">
    <source>
        <dbReference type="PROSITE" id="PS50837"/>
    </source>
</evidence>
<dbReference type="Proteomes" id="UP000239322">
    <property type="component" value="Unassembled WGS sequence"/>
</dbReference>
<sequence>MGFFSRWWRKPAGQDASHARVGRDLYQFSDIGTVVLPEQRPPDPTDDEYQAAYTAYAKRLRERYGRLDLEVLTPLNEQGEHPVVELREVFVPQSVRADPPPVELPRELLQRLADAGAAADALALPPGIDREAVDRVRQAYEQRPARPVLEVVADPEHDRIVVLGDPGAGKSTLARYLALALTAEGGPVAGLEALHGRLPLVVELRIYAEAAWRDRSFEDFLGHLHEDEGLGLPPRMLADCLAGTGPRQVLVVFDGLDELFEKGIRDAVARRIAGFAAKYPATRIVVTSRRVGYQRAVLDGAGFADFLLQDLDREQIGAFTRRWFTLACPDDHANARKLEQRVLTAVDGSASVRSLAGNPLILTILAIIGRRRELPRDRKTVYEHAVAVLVEHWDLDKFLKDSRVEEHLPYLGTEDKLELLRLVARRMQEGEAGIAGNHIAGLDLIAAFEGYLSDRYALPPDRAATAARIMVDQFRYRNFILSRFGGEVYGFVHRTFLEYLTATDLAHRFQSERSLSEEELYEAYEAHWQDPAWHEILLLLTGLLDERFAGRAIDRVLTARPFGARAVAGNDSSFAETLFAAECLAEVRKPGLVQQQAIRLVTLLIKTMEVHRSCGAHWYAANGLLVRTGPALRSLGPHWAGRRLFLDWHQEAQHRFDEKYGLGAMAASVAVALCNDDEGHAEASLIDLAGNANSLDTRRRAMTSLLARAGSQSRDRFQALALRLAQDDPVPEMRSFVLELLAVRLPAVPLPPETLPLLRGRAEDDESAAVRQAALHVLVSTSVTGPDQTAALTFLRSRTQEGSDETRLAALALLKDHDVEAVDQIAIFARHSESVEVRRAALHDLARCAIALWDEPNSRWTNARIAEFVRERAVADQEPEVRVAALEALSGPYLLMDRPAAVEFFRNRAVHDPAAEVRSSALGDLYFASGGDFDQCPFVIERIRQESEPGALARAIHMLSMWMADPGWDTYADGGRALLIDHAARHTAPEVRAAAVAALDVIDAPTARLLVRLAREDASEAVRTAAVEALIGYPDCDTLLTDRAAHDPHPTVRRTALLAAVRHAPDDSATLALLADRAAHDGDDDLREWARGLHDALKPE</sequence>
<evidence type="ECO:0000313" key="3">
    <source>
        <dbReference type="Proteomes" id="UP000239322"/>
    </source>
</evidence>
<dbReference type="AlphaFoldDB" id="A0A2S9Q1G3"/>
<feature type="domain" description="NACHT" evidence="1">
    <location>
        <begin position="158"/>
        <end position="289"/>
    </location>
</feature>
<dbReference type="InterPro" id="IPR011989">
    <property type="entry name" value="ARM-like"/>
</dbReference>